<gene>
    <name evidence="2" type="ORF">PtA15_2A855</name>
</gene>
<evidence type="ECO:0000313" key="3">
    <source>
        <dbReference type="Proteomes" id="UP001164743"/>
    </source>
</evidence>
<evidence type="ECO:0000313" key="2">
    <source>
        <dbReference type="EMBL" id="WAQ82538.1"/>
    </source>
</evidence>
<feature type="compositionally biased region" description="Basic residues" evidence="1">
    <location>
        <begin position="223"/>
        <end position="236"/>
    </location>
</feature>
<dbReference type="Proteomes" id="UP001164743">
    <property type="component" value="Chromosome 2A"/>
</dbReference>
<evidence type="ECO:0008006" key="4">
    <source>
        <dbReference type="Google" id="ProtNLM"/>
    </source>
</evidence>
<dbReference type="EMBL" id="CP110422">
    <property type="protein sequence ID" value="WAQ82538.1"/>
    <property type="molecule type" value="Genomic_DNA"/>
</dbReference>
<sequence length="304" mass="33953">MSLKPLHYDTFQALESDCSLPLAASLECLIRSISCTLINMRTVINSQQYSPTPGTTELCNQDVDRHPISPGDAISETIRRFSSILGQMDEAILNRMLLLEANEYHTDLATIASPAGTKRNMRRTAQARKLTLQLSRNLRRVGSQLVSFVYWTDNFLLASMADSTRDDVSNDGSSKSNHVQHEQTFDALIDGCVDVAQAAWSIRAQLAQAHAMLSVPSSLTQNHSRRRSSPPCRPRKSTAALRSKPKLQYEVGDSLGRRLRHRSVRKFLPRKATGVNHSISRLAALLQPNNSLKAIQIARYFLQK</sequence>
<organism evidence="2 3">
    <name type="scientific">Puccinia triticina</name>
    <dbReference type="NCBI Taxonomy" id="208348"/>
    <lineage>
        <taxon>Eukaryota</taxon>
        <taxon>Fungi</taxon>
        <taxon>Dikarya</taxon>
        <taxon>Basidiomycota</taxon>
        <taxon>Pucciniomycotina</taxon>
        <taxon>Pucciniomycetes</taxon>
        <taxon>Pucciniales</taxon>
        <taxon>Pucciniaceae</taxon>
        <taxon>Puccinia</taxon>
    </lineage>
</organism>
<protein>
    <recommendedName>
        <fullName evidence="4">Spindle pole body component</fullName>
    </recommendedName>
</protein>
<feature type="region of interest" description="Disordered" evidence="1">
    <location>
        <begin position="217"/>
        <end position="242"/>
    </location>
</feature>
<keyword evidence="3" id="KW-1185">Reference proteome</keyword>
<dbReference type="RefSeq" id="XP_053018093.1">
    <property type="nucleotide sequence ID" value="XM_053166918.1"/>
</dbReference>
<accession>A0ABY7CBG0</accession>
<dbReference type="GeneID" id="77807813"/>
<evidence type="ECO:0000256" key="1">
    <source>
        <dbReference type="SAM" id="MobiDB-lite"/>
    </source>
</evidence>
<reference evidence="2" key="1">
    <citation type="submission" date="2022-10" db="EMBL/GenBank/DDBJ databases">
        <title>Puccinia triticina Genome sequencing and assembly.</title>
        <authorList>
            <person name="Li C."/>
        </authorList>
    </citation>
    <scope>NUCLEOTIDE SEQUENCE</scope>
    <source>
        <strain evidence="2">Pt15</strain>
    </source>
</reference>
<name>A0ABY7CBG0_9BASI</name>
<proteinExistence type="predicted"/>